<keyword evidence="5" id="KW-0378">Hydrolase</keyword>
<dbReference type="PANTHER" id="PTHR43066">
    <property type="entry name" value="RHOMBOID-RELATED PROTEIN"/>
    <property type="match status" value="1"/>
</dbReference>
<dbReference type="GO" id="GO:0004252">
    <property type="term" value="F:serine-type endopeptidase activity"/>
    <property type="evidence" value="ECO:0007669"/>
    <property type="project" value="InterPro"/>
</dbReference>
<dbReference type="Proteomes" id="UP000887566">
    <property type="component" value="Unplaced"/>
</dbReference>
<organism evidence="10 11">
    <name type="scientific">Plectus sambesii</name>
    <dbReference type="NCBI Taxonomy" id="2011161"/>
    <lineage>
        <taxon>Eukaryota</taxon>
        <taxon>Metazoa</taxon>
        <taxon>Ecdysozoa</taxon>
        <taxon>Nematoda</taxon>
        <taxon>Chromadorea</taxon>
        <taxon>Plectida</taxon>
        <taxon>Plectina</taxon>
        <taxon>Plectoidea</taxon>
        <taxon>Plectidae</taxon>
        <taxon>Plectus</taxon>
    </lineage>
</organism>
<keyword evidence="7 8" id="KW-0472">Membrane</keyword>
<dbReference type="GO" id="GO:0016020">
    <property type="term" value="C:membrane"/>
    <property type="evidence" value="ECO:0007669"/>
    <property type="project" value="UniProtKB-SubCell"/>
</dbReference>
<comment type="similarity">
    <text evidence="2">Belongs to the peptidase S54 family.</text>
</comment>
<evidence type="ECO:0000256" key="8">
    <source>
        <dbReference type="SAM" id="Phobius"/>
    </source>
</evidence>
<evidence type="ECO:0000259" key="9">
    <source>
        <dbReference type="Pfam" id="PF01694"/>
    </source>
</evidence>
<evidence type="ECO:0000256" key="2">
    <source>
        <dbReference type="ARBA" id="ARBA00009045"/>
    </source>
</evidence>
<dbReference type="InterPro" id="IPR035952">
    <property type="entry name" value="Rhomboid-like_sf"/>
</dbReference>
<evidence type="ECO:0000256" key="7">
    <source>
        <dbReference type="ARBA" id="ARBA00023136"/>
    </source>
</evidence>
<feature type="domain" description="Peptidase S54 rhomboid" evidence="9">
    <location>
        <begin position="67"/>
        <end position="151"/>
    </location>
</feature>
<comment type="subcellular location">
    <subcellularLocation>
        <location evidence="1">Membrane</location>
        <topology evidence="1">Multi-pass membrane protein</topology>
    </subcellularLocation>
</comment>
<protein>
    <submittedName>
        <fullName evidence="11">Peptidase S54 rhomboid domain-containing protein</fullName>
    </submittedName>
</protein>
<evidence type="ECO:0000256" key="3">
    <source>
        <dbReference type="ARBA" id="ARBA00022670"/>
    </source>
</evidence>
<dbReference type="GO" id="GO:0006508">
    <property type="term" value="P:proteolysis"/>
    <property type="evidence" value="ECO:0007669"/>
    <property type="project" value="UniProtKB-KW"/>
</dbReference>
<evidence type="ECO:0000256" key="5">
    <source>
        <dbReference type="ARBA" id="ARBA00022801"/>
    </source>
</evidence>
<feature type="transmembrane region" description="Helical" evidence="8">
    <location>
        <begin position="109"/>
        <end position="131"/>
    </location>
</feature>
<name>A0A914WGW4_9BILA</name>
<dbReference type="InterPro" id="IPR022764">
    <property type="entry name" value="Peptidase_S54_rhomboid_dom"/>
</dbReference>
<keyword evidence="3" id="KW-0645">Protease</keyword>
<keyword evidence="10" id="KW-1185">Reference proteome</keyword>
<feature type="transmembrane region" description="Helical" evidence="8">
    <location>
        <begin position="26"/>
        <end position="46"/>
    </location>
</feature>
<dbReference type="SUPFAM" id="SSF144091">
    <property type="entry name" value="Rhomboid-like"/>
    <property type="match status" value="1"/>
</dbReference>
<dbReference type="Pfam" id="PF01694">
    <property type="entry name" value="Rhomboid"/>
    <property type="match status" value="1"/>
</dbReference>
<keyword evidence="6 8" id="KW-1133">Transmembrane helix</keyword>
<dbReference type="WBParaSite" id="PSAMB.scaffold3879size16548.g22799.t1">
    <property type="protein sequence ID" value="PSAMB.scaffold3879size16548.g22799.t1"/>
    <property type="gene ID" value="PSAMB.scaffold3879size16548.g22799"/>
</dbReference>
<evidence type="ECO:0000256" key="6">
    <source>
        <dbReference type="ARBA" id="ARBA00022989"/>
    </source>
</evidence>
<proteinExistence type="inferred from homology"/>
<accession>A0A914WGW4</accession>
<dbReference type="AlphaFoldDB" id="A0A914WGW4"/>
<evidence type="ECO:0000313" key="11">
    <source>
        <dbReference type="WBParaSite" id="PSAMB.scaffold3879size16548.g22799.t1"/>
    </source>
</evidence>
<sequence length="178" mass="20326">MPQNRRQGSNYGVILLMYTLFANNDYLPPVTLGAIVLQVAIYLGFIPPLDPSNTYQLCVHPSRILNKGEWWRLLAPTLMHGDDMHLYFNMVSLLWKGRRLERHLGSKRFLLTLVIFSVLTSLTMVGMSVGIEEYAGMRSWNLMQQCAVGFSALDRFHLLRLSPYIGAREIYCCLVAGR</sequence>
<evidence type="ECO:0000313" key="10">
    <source>
        <dbReference type="Proteomes" id="UP000887566"/>
    </source>
</evidence>
<reference evidence="11" key="1">
    <citation type="submission" date="2022-11" db="UniProtKB">
        <authorList>
            <consortium name="WormBaseParasite"/>
        </authorList>
    </citation>
    <scope>IDENTIFICATION</scope>
</reference>
<evidence type="ECO:0000256" key="4">
    <source>
        <dbReference type="ARBA" id="ARBA00022692"/>
    </source>
</evidence>
<keyword evidence="4 8" id="KW-0812">Transmembrane</keyword>
<evidence type="ECO:0000256" key="1">
    <source>
        <dbReference type="ARBA" id="ARBA00004141"/>
    </source>
</evidence>
<dbReference type="Gene3D" id="1.20.1540.10">
    <property type="entry name" value="Rhomboid-like"/>
    <property type="match status" value="1"/>
</dbReference>
<dbReference type="PANTHER" id="PTHR43066:SF1">
    <property type="entry name" value="RHOMBOID PROTEIN 2"/>
    <property type="match status" value="1"/>
</dbReference>